<keyword evidence="4" id="KW-0804">Transcription</keyword>
<sequence>MEGKLNGKSVLDENGTGKKVDDYLSDAFPAGLRILIVDDDKEYLTLLENMLKRCQYEVTKCERAMEALYLLREDRNRFDIVICDLHMPEIDGFKLLEIASLEMDLPVIIMSGDDEKEVILKGIIHGACDYWVKPVHLETIRLIWQHVVRKRRKSCLKEIQQPVGCMVDAVVRSKNADQGEPMSLRNKGDIKLYKKRKDDQDDDGEPSNGVTYAKKQRMVWTRELHQKFVAAVDQLGHDRAVPKKILECMQSMGITDVTRENIASHLQKYRLYIQKMKPGAVDENARDYKAIQSRKSMFGRTYSSNLWNIQSYRFSHQFVQGNGWTLLPTDERINRHQLIERSLNQPQTIESQIAYATSNFGLSLDDDQGSILQPRNAEPHGNPITELHDHDFDVKNHVYGVNAAVEISSLGDGSSHKNPAPFFVANELDMQDPSALAKQFDQADFFRGPFA</sequence>
<keyword evidence="5" id="KW-0539">Nucleus</keyword>
<evidence type="ECO:0000256" key="6">
    <source>
        <dbReference type="PROSITE-ProRule" id="PRU00169"/>
    </source>
</evidence>
<dbReference type="Gene3D" id="1.10.10.60">
    <property type="entry name" value="Homeodomain-like"/>
    <property type="match status" value="1"/>
</dbReference>
<dbReference type="InterPro" id="IPR006447">
    <property type="entry name" value="Myb_dom_plants"/>
</dbReference>
<dbReference type="GO" id="GO:0009736">
    <property type="term" value="P:cytokinin-activated signaling pathway"/>
    <property type="evidence" value="ECO:0007669"/>
    <property type="project" value="InterPro"/>
</dbReference>
<dbReference type="SUPFAM" id="SSF52172">
    <property type="entry name" value="CheY-like"/>
    <property type="match status" value="1"/>
</dbReference>
<reference evidence="9 10" key="1">
    <citation type="journal article" date="2021" name="Commun. Biol.">
        <title>The genome of Shorea leprosula (Dipterocarpaceae) highlights the ecological relevance of drought in aseasonal tropical rainforests.</title>
        <authorList>
            <person name="Ng K.K.S."/>
            <person name="Kobayashi M.J."/>
            <person name="Fawcett J.A."/>
            <person name="Hatakeyama M."/>
            <person name="Paape T."/>
            <person name="Ng C.H."/>
            <person name="Ang C.C."/>
            <person name="Tnah L.H."/>
            <person name="Lee C.T."/>
            <person name="Nishiyama T."/>
            <person name="Sese J."/>
            <person name="O'Brien M.J."/>
            <person name="Copetti D."/>
            <person name="Mohd Noor M.I."/>
            <person name="Ong R.C."/>
            <person name="Putra M."/>
            <person name="Sireger I.Z."/>
            <person name="Indrioko S."/>
            <person name="Kosugi Y."/>
            <person name="Izuno A."/>
            <person name="Isagi Y."/>
            <person name="Lee S.L."/>
            <person name="Shimizu K.K."/>
        </authorList>
    </citation>
    <scope>NUCLEOTIDE SEQUENCE [LARGE SCALE GENOMIC DNA]</scope>
    <source>
        <strain evidence="9">214</strain>
    </source>
</reference>
<dbReference type="SMART" id="SM00448">
    <property type="entry name" value="REC"/>
    <property type="match status" value="1"/>
</dbReference>
<dbReference type="PROSITE" id="PS50110">
    <property type="entry name" value="RESPONSE_REGULATORY"/>
    <property type="match status" value="1"/>
</dbReference>
<feature type="region of interest" description="Disordered" evidence="7">
    <location>
        <begin position="177"/>
        <end position="210"/>
    </location>
</feature>
<dbReference type="Gene3D" id="3.40.50.2300">
    <property type="match status" value="1"/>
</dbReference>
<evidence type="ECO:0000256" key="4">
    <source>
        <dbReference type="ARBA" id="ARBA00023163"/>
    </source>
</evidence>
<keyword evidence="6" id="KW-0597">Phosphoprotein</keyword>
<dbReference type="InterPro" id="IPR001789">
    <property type="entry name" value="Sig_transdc_resp-reg_receiver"/>
</dbReference>
<feature type="compositionally biased region" description="Basic and acidic residues" evidence="7">
    <location>
        <begin position="186"/>
        <end position="199"/>
    </location>
</feature>
<dbReference type="InterPro" id="IPR001005">
    <property type="entry name" value="SANT/Myb"/>
</dbReference>
<protein>
    <recommendedName>
        <fullName evidence="8">Response regulatory domain-containing protein</fullName>
    </recommendedName>
</protein>
<feature type="domain" description="Response regulatory" evidence="8">
    <location>
        <begin position="33"/>
        <end position="148"/>
    </location>
</feature>
<dbReference type="InterPro" id="IPR009057">
    <property type="entry name" value="Homeodomain-like_sf"/>
</dbReference>
<dbReference type="PANTHER" id="PTHR43874">
    <property type="entry name" value="TWO-COMPONENT RESPONSE REGULATOR"/>
    <property type="match status" value="1"/>
</dbReference>
<dbReference type="Pfam" id="PF00249">
    <property type="entry name" value="Myb_DNA-binding"/>
    <property type="match status" value="1"/>
</dbReference>
<keyword evidence="2" id="KW-0902">Two-component regulatory system</keyword>
<evidence type="ECO:0000256" key="3">
    <source>
        <dbReference type="ARBA" id="ARBA00023015"/>
    </source>
</evidence>
<dbReference type="Proteomes" id="UP001054252">
    <property type="component" value="Unassembled WGS sequence"/>
</dbReference>
<dbReference type="GO" id="GO:0003677">
    <property type="term" value="F:DNA binding"/>
    <property type="evidence" value="ECO:0007669"/>
    <property type="project" value="InterPro"/>
</dbReference>
<dbReference type="CDD" id="cd17584">
    <property type="entry name" value="REC_typeB_ARR-like"/>
    <property type="match status" value="1"/>
</dbReference>
<evidence type="ECO:0000259" key="8">
    <source>
        <dbReference type="PROSITE" id="PS50110"/>
    </source>
</evidence>
<dbReference type="AlphaFoldDB" id="A0AAV5KC28"/>
<dbReference type="Pfam" id="PF00072">
    <property type="entry name" value="Response_reg"/>
    <property type="match status" value="1"/>
</dbReference>
<dbReference type="GO" id="GO:0000160">
    <property type="term" value="P:phosphorelay signal transduction system"/>
    <property type="evidence" value="ECO:0007669"/>
    <property type="project" value="UniProtKB-KW"/>
</dbReference>
<evidence type="ECO:0000313" key="10">
    <source>
        <dbReference type="Proteomes" id="UP001054252"/>
    </source>
</evidence>
<proteinExistence type="predicted"/>
<feature type="modified residue" description="4-aspartylphosphate" evidence="6">
    <location>
        <position position="84"/>
    </location>
</feature>
<evidence type="ECO:0000256" key="7">
    <source>
        <dbReference type="SAM" id="MobiDB-lite"/>
    </source>
</evidence>
<evidence type="ECO:0000256" key="1">
    <source>
        <dbReference type="ARBA" id="ARBA00004123"/>
    </source>
</evidence>
<evidence type="ECO:0000256" key="2">
    <source>
        <dbReference type="ARBA" id="ARBA00023012"/>
    </source>
</evidence>
<dbReference type="FunFam" id="1.10.10.60:FF:000007">
    <property type="entry name" value="Two-component response regulator"/>
    <property type="match status" value="1"/>
</dbReference>
<dbReference type="SUPFAM" id="SSF46689">
    <property type="entry name" value="Homeodomain-like"/>
    <property type="match status" value="1"/>
</dbReference>
<dbReference type="InterPro" id="IPR045279">
    <property type="entry name" value="ARR-like"/>
</dbReference>
<organism evidence="9 10">
    <name type="scientific">Rubroshorea leprosula</name>
    <dbReference type="NCBI Taxonomy" id="152421"/>
    <lineage>
        <taxon>Eukaryota</taxon>
        <taxon>Viridiplantae</taxon>
        <taxon>Streptophyta</taxon>
        <taxon>Embryophyta</taxon>
        <taxon>Tracheophyta</taxon>
        <taxon>Spermatophyta</taxon>
        <taxon>Magnoliopsida</taxon>
        <taxon>eudicotyledons</taxon>
        <taxon>Gunneridae</taxon>
        <taxon>Pentapetalae</taxon>
        <taxon>rosids</taxon>
        <taxon>malvids</taxon>
        <taxon>Malvales</taxon>
        <taxon>Dipterocarpaceae</taxon>
        <taxon>Rubroshorea</taxon>
    </lineage>
</organism>
<comment type="caution">
    <text evidence="9">The sequence shown here is derived from an EMBL/GenBank/DDBJ whole genome shotgun (WGS) entry which is preliminary data.</text>
</comment>
<name>A0AAV5KC28_9ROSI</name>
<dbReference type="NCBIfam" id="TIGR01557">
    <property type="entry name" value="myb_SHAQKYF"/>
    <property type="match status" value="1"/>
</dbReference>
<dbReference type="GO" id="GO:0005634">
    <property type="term" value="C:nucleus"/>
    <property type="evidence" value="ECO:0007669"/>
    <property type="project" value="UniProtKB-SubCell"/>
</dbReference>
<keyword evidence="10" id="KW-1185">Reference proteome</keyword>
<accession>A0AAV5KC28</accession>
<dbReference type="InterPro" id="IPR011006">
    <property type="entry name" value="CheY-like_superfamily"/>
</dbReference>
<comment type="subcellular location">
    <subcellularLocation>
        <location evidence="1">Nucleus</location>
    </subcellularLocation>
</comment>
<keyword evidence="3" id="KW-0805">Transcription regulation</keyword>
<dbReference type="PANTHER" id="PTHR43874:SF63">
    <property type="entry name" value="RESPONSE REGULATORY DOMAIN-CONTAINING PROTEIN"/>
    <property type="match status" value="1"/>
</dbReference>
<evidence type="ECO:0000313" key="9">
    <source>
        <dbReference type="EMBL" id="GKV22111.1"/>
    </source>
</evidence>
<evidence type="ECO:0000256" key="5">
    <source>
        <dbReference type="ARBA" id="ARBA00023242"/>
    </source>
</evidence>
<dbReference type="EMBL" id="BPVZ01000059">
    <property type="protein sequence ID" value="GKV22111.1"/>
    <property type="molecule type" value="Genomic_DNA"/>
</dbReference>
<gene>
    <name evidence="9" type="ORF">SLEP1_g32007</name>
</gene>